<feature type="transmembrane region" description="Helical" evidence="5">
    <location>
        <begin position="148"/>
        <end position="171"/>
    </location>
</feature>
<dbReference type="InterPro" id="IPR001807">
    <property type="entry name" value="ClC"/>
</dbReference>
<dbReference type="RefSeq" id="WP_055068900.1">
    <property type="nucleotide sequence ID" value="NZ_CP173697.1"/>
</dbReference>
<dbReference type="PANTHER" id="PTHR43427">
    <property type="entry name" value="CHLORIDE CHANNEL PROTEIN CLC-E"/>
    <property type="match status" value="1"/>
</dbReference>
<keyword evidence="4 5" id="KW-0472">Membrane</keyword>
<evidence type="ECO:0000256" key="2">
    <source>
        <dbReference type="ARBA" id="ARBA00022692"/>
    </source>
</evidence>
<keyword evidence="7" id="KW-1185">Reference proteome</keyword>
<feature type="transmembrane region" description="Helical" evidence="5">
    <location>
        <begin position="96"/>
        <end position="115"/>
    </location>
</feature>
<dbReference type="InterPro" id="IPR014743">
    <property type="entry name" value="Cl-channel_core"/>
</dbReference>
<dbReference type="InterPro" id="IPR050368">
    <property type="entry name" value="ClC-type_chloride_channel"/>
</dbReference>
<dbReference type="Pfam" id="PF00654">
    <property type="entry name" value="Voltage_CLC"/>
    <property type="match status" value="1"/>
</dbReference>
<keyword evidence="3 5" id="KW-1133">Transmembrane helix</keyword>
<organism evidence="6 7">
    <name type="scientific">Roseburia faecis</name>
    <dbReference type="NCBI Taxonomy" id="301302"/>
    <lineage>
        <taxon>Bacteria</taxon>
        <taxon>Bacillati</taxon>
        <taxon>Bacillota</taxon>
        <taxon>Clostridia</taxon>
        <taxon>Lachnospirales</taxon>
        <taxon>Lachnospiraceae</taxon>
        <taxon>Roseburia</taxon>
    </lineage>
</organism>
<protein>
    <submittedName>
        <fullName evidence="6">Chloride channel protein EriC</fullName>
    </submittedName>
</protein>
<dbReference type="AlphaFoldDB" id="A0A0M6WZR9"/>
<evidence type="ECO:0000256" key="3">
    <source>
        <dbReference type="ARBA" id="ARBA00022989"/>
    </source>
</evidence>
<dbReference type="STRING" id="301302.ERS852420_00782"/>
<dbReference type="SUPFAM" id="SSF81340">
    <property type="entry name" value="Clc chloride channel"/>
    <property type="match status" value="1"/>
</dbReference>
<dbReference type="Proteomes" id="UP000049979">
    <property type="component" value="Unassembled WGS sequence"/>
</dbReference>
<feature type="transmembrane region" description="Helical" evidence="5">
    <location>
        <begin position="258"/>
        <end position="277"/>
    </location>
</feature>
<name>A0A0M6WZR9_9FIRM</name>
<dbReference type="PANTHER" id="PTHR43427:SF12">
    <property type="entry name" value="CHLORIDE TRANSPORTER"/>
    <property type="match status" value="1"/>
</dbReference>
<gene>
    <name evidence="6" type="ORF">M72_18661</name>
</gene>
<sequence>MNDVIKHKIKHNAHRTLVSIKWVIFAILVGGIVGLCGTAFYFCLTFVTVLRGQDPWLLYLLPVGGLIIVGAYHLLHDEKDTGTNLVISAIHSDDELPLRMAPLIFISTLITHLFGGSAGREGAALQMGGSIGNAIGKFFRFDDKDKHVMIMCGMSAAFSALFGTPMAAAILPMEIVSVGVMYYTALVPCVISSLVAHGVAYLFGVSNQWFSIEHIPDFGILPAVQISILAVLCALVSIVFCILLHKSEEIYRKLFQNPYIRIFAGGCIVVILTMLVGNQNYNGTGIGIIQMCIDGTVRPEAFLLKMIFTALTLGAGYKGGEIVPSFFTGAAFGCLFGTLTGISPTLCTAVGMTAVFCGVTNCPITSLLISFELFGYDGMPYFLLAVAFSYMLSGYFGLYRSQKIVYSKYKTSYINKTTH</sequence>
<evidence type="ECO:0000313" key="6">
    <source>
        <dbReference type="EMBL" id="CRL43171.1"/>
    </source>
</evidence>
<evidence type="ECO:0000256" key="4">
    <source>
        <dbReference type="ARBA" id="ARBA00023136"/>
    </source>
</evidence>
<feature type="transmembrane region" description="Helical" evidence="5">
    <location>
        <begin position="349"/>
        <end position="369"/>
    </location>
</feature>
<proteinExistence type="predicted"/>
<evidence type="ECO:0000313" key="7">
    <source>
        <dbReference type="Proteomes" id="UP000049979"/>
    </source>
</evidence>
<reference evidence="7" key="1">
    <citation type="submission" date="2015-05" db="EMBL/GenBank/DDBJ databases">
        <authorList>
            <consortium name="Pathogen Informatics"/>
        </authorList>
    </citation>
    <scope>NUCLEOTIDE SEQUENCE [LARGE SCALE GENOMIC DNA]</scope>
    <source>
        <strain evidence="7">M72</strain>
    </source>
</reference>
<feature type="transmembrane region" description="Helical" evidence="5">
    <location>
        <begin position="183"/>
        <end position="203"/>
    </location>
</feature>
<dbReference type="GO" id="GO:0016020">
    <property type="term" value="C:membrane"/>
    <property type="evidence" value="ECO:0007669"/>
    <property type="project" value="UniProtKB-SubCell"/>
</dbReference>
<dbReference type="OrthoDB" id="9767361at2"/>
<dbReference type="EMBL" id="CVRR01000093">
    <property type="protein sequence ID" value="CRL43171.1"/>
    <property type="molecule type" value="Genomic_DNA"/>
</dbReference>
<feature type="transmembrane region" description="Helical" evidence="5">
    <location>
        <begin position="381"/>
        <end position="399"/>
    </location>
</feature>
<accession>A0A0M6WZR9</accession>
<evidence type="ECO:0000256" key="1">
    <source>
        <dbReference type="ARBA" id="ARBA00004141"/>
    </source>
</evidence>
<keyword evidence="2 5" id="KW-0812">Transmembrane</keyword>
<feature type="transmembrane region" description="Helical" evidence="5">
    <location>
        <begin position="56"/>
        <end position="75"/>
    </location>
</feature>
<feature type="transmembrane region" description="Helical" evidence="5">
    <location>
        <begin position="322"/>
        <end position="342"/>
    </location>
</feature>
<evidence type="ECO:0000256" key="5">
    <source>
        <dbReference type="SAM" id="Phobius"/>
    </source>
</evidence>
<feature type="transmembrane region" description="Helical" evidence="5">
    <location>
        <begin position="20"/>
        <end position="50"/>
    </location>
</feature>
<feature type="transmembrane region" description="Helical" evidence="5">
    <location>
        <begin position="223"/>
        <end position="246"/>
    </location>
</feature>
<comment type="subcellular location">
    <subcellularLocation>
        <location evidence="1">Membrane</location>
        <topology evidence="1">Multi-pass membrane protein</topology>
    </subcellularLocation>
</comment>
<dbReference type="GO" id="GO:0015108">
    <property type="term" value="F:chloride transmembrane transporter activity"/>
    <property type="evidence" value="ECO:0007669"/>
    <property type="project" value="InterPro"/>
</dbReference>
<dbReference type="Gene3D" id="1.10.3080.10">
    <property type="entry name" value="Clc chloride channel"/>
    <property type="match status" value="1"/>
</dbReference>